<proteinExistence type="predicted"/>
<organism evidence="1 2">
    <name type="scientific">Cichorium intybus</name>
    <name type="common">Chicory</name>
    <dbReference type="NCBI Taxonomy" id="13427"/>
    <lineage>
        <taxon>Eukaryota</taxon>
        <taxon>Viridiplantae</taxon>
        <taxon>Streptophyta</taxon>
        <taxon>Embryophyta</taxon>
        <taxon>Tracheophyta</taxon>
        <taxon>Spermatophyta</taxon>
        <taxon>Magnoliopsida</taxon>
        <taxon>eudicotyledons</taxon>
        <taxon>Gunneridae</taxon>
        <taxon>Pentapetalae</taxon>
        <taxon>asterids</taxon>
        <taxon>campanulids</taxon>
        <taxon>Asterales</taxon>
        <taxon>Asteraceae</taxon>
        <taxon>Cichorioideae</taxon>
        <taxon>Cichorieae</taxon>
        <taxon>Cichoriinae</taxon>
        <taxon>Cichorium</taxon>
    </lineage>
</organism>
<reference evidence="1 2" key="2">
    <citation type="journal article" date="2022" name="Mol. Ecol. Resour.">
        <title>The genomes of chicory, endive, great burdock and yacon provide insights into Asteraceae paleo-polyploidization history and plant inulin production.</title>
        <authorList>
            <person name="Fan W."/>
            <person name="Wang S."/>
            <person name="Wang H."/>
            <person name="Wang A."/>
            <person name="Jiang F."/>
            <person name="Liu H."/>
            <person name="Zhao H."/>
            <person name="Xu D."/>
            <person name="Zhang Y."/>
        </authorList>
    </citation>
    <scope>NUCLEOTIDE SEQUENCE [LARGE SCALE GENOMIC DNA]</scope>
    <source>
        <strain evidence="2">cv. Punajuju</strain>
        <tissue evidence="1">Leaves</tissue>
    </source>
</reference>
<keyword evidence="2" id="KW-1185">Reference proteome</keyword>
<gene>
    <name evidence="1" type="ORF">L2E82_04810</name>
</gene>
<reference evidence="2" key="1">
    <citation type="journal article" date="2022" name="Mol. Ecol. Resour.">
        <title>The genomes of chicory, endive, great burdock and yacon provide insights into Asteraceae palaeo-polyploidization history and plant inulin production.</title>
        <authorList>
            <person name="Fan W."/>
            <person name="Wang S."/>
            <person name="Wang H."/>
            <person name="Wang A."/>
            <person name="Jiang F."/>
            <person name="Liu H."/>
            <person name="Zhao H."/>
            <person name="Xu D."/>
            <person name="Zhang Y."/>
        </authorList>
    </citation>
    <scope>NUCLEOTIDE SEQUENCE [LARGE SCALE GENOMIC DNA]</scope>
    <source>
        <strain evidence="2">cv. Punajuju</strain>
    </source>
</reference>
<evidence type="ECO:0000313" key="2">
    <source>
        <dbReference type="Proteomes" id="UP001055811"/>
    </source>
</evidence>
<sequence>MGTILIVTEEFDYISETINVLIDNKSFKIRVRETEDKVFNPWNEKAKEGDMVEEEGKDETEEEDSSEMSEFGSSECFSDEEDEETEEDTIIPESKNEETKEESAQSNSKDVSRTQKREEDENCKDEEIGGETETNGEKNSTSKNQINQMNKSPIKEIKEKEPVLVSEPKEHNLEWGIRMNSEMEEGVESPLNRIGMSEKLAKLLSRQTPIKAKLEIIEEDKKKEGKTKEERIQSSDPDRAKMEPRVTRSQTRKEIRKSSREGKKPRRFVPEAESSMSYSISSRIEEIGESCGLKKRNGDRKCQRKDNKIGKTGEAIGKS</sequence>
<accession>A0ACB9H6V7</accession>
<dbReference type="EMBL" id="CM042009">
    <property type="protein sequence ID" value="KAI3791158.1"/>
    <property type="molecule type" value="Genomic_DNA"/>
</dbReference>
<evidence type="ECO:0000313" key="1">
    <source>
        <dbReference type="EMBL" id="KAI3791158.1"/>
    </source>
</evidence>
<dbReference type="Proteomes" id="UP001055811">
    <property type="component" value="Linkage Group LG01"/>
</dbReference>
<name>A0ACB9H6V7_CICIN</name>
<comment type="caution">
    <text evidence="1">The sequence shown here is derived from an EMBL/GenBank/DDBJ whole genome shotgun (WGS) entry which is preliminary data.</text>
</comment>
<protein>
    <submittedName>
        <fullName evidence="1">Uncharacterized protein</fullName>
    </submittedName>
</protein>